<keyword evidence="3" id="KW-1185">Reference proteome</keyword>
<dbReference type="EMBL" id="LNYA01000003">
    <property type="protein sequence ID" value="KTC99345.1"/>
    <property type="molecule type" value="Genomic_DNA"/>
</dbReference>
<proteinExistence type="predicted"/>
<organism evidence="2 3">
    <name type="scientific">Legionella erythra</name>
    <dbReference type="NCBI Taxonomy" id="448"/>
    <lineage>
        <taxon>Bacteria</taxon>
        <taxon>Pseudomonadati</taxon>
        <taxon>Pseudomonadota</taxon>
        <taxon>Gammaproteobacteria</taxon>
        <taxon>Legionellales</taxon>
        <taxon>Legionellaceae</taxon>
        <taxon>Legionella</taxon>
    </lineage>
</organism>
<gene>
    <name evidence="2" type="ORF">Lery_0246</name>
</gene>
<evidence type="ECO:0000313" key="2">
    <source>
        <dbReference type="EMBL" id="KTC99345.1"/>
    </source>
</evidence>
<dbReference type="RefSeq" id="WP_058525430.1">
    <property type="nucleotide sequence ID" value="NZ_CAAAHY010000018.1"/>
</dbReference>
<accession>A0A0W0TUG3</accession>
<comment type="caution">
    <text evidence="2">The sequence shown here is derived from an EMBL/GenBank/DDBJ whole genome shotgun (WGS) entry which is preliminary data.</text>
</comment>
<sequence>MTTFDNLNKGKTRSSMPVTSNEEEERLENDHGFQGPAPIDRMQINKNKSNKIKAVRPKNPL</sequence>
<protein>
    <submittedName>
        <fullName evidence="2">Uncharacterized protein</fullName>
    </submittedName>
</protein>
<dbReference type="Proteomes" id="UP000054773">
    <property type="component" value="Unassembled WGS sequence"/>
</dbReference>
<dbReference type="AlphaFoldDB" id="A0A0W0TUG3"/>
<name>A0A0W0TUG3_LEGER</name>
<dbReference type="PATRIC" id="fig|448.7.peg.256"/>
<dbReference type="OrthoDB" id="5653849at2"/>
<feature type="region of interest" description="Disordered" evidence="1">
    <location>
        <begin position="1"/>
        <end position="41"/>
    </location>
</feature>
<evidence type="ECO:0000313" key="3">
    <source>
        <dbReference type="Proteomes" id="UP000054773"/>
    </source>
</evidence>
<reference evidence="2 3" key="1">
    <citation type="submission" date="2015-11" db="EMBL/GenBank/DDBJ databases">
        <title>Genomic analysis of 38 Legionella species identifies large and diverse effector repertoires.</title>
        <authorList>
            <person name="Burstein D."/>
            <person name="Amaro F."/>
            <person name="Zusman T."/>
            <person name="Lifshitz Z."/>
            <person name="Cohen O."/>
            <person name="Gilbert J.A."/>
            <person name="Pupko T."/>
            <person name="Shuman H.A."/>
            <person name="Segal G."/>
        </authorList>
    </citation>
    <scope>NUCLEOTIDE SEQUENCE [LARGE SCALE GENOMIC DNA]</scope>
    <source>
        <strain evidence="2 3">SE-32A-C8</strain>
    </source>
</reference>
<evidence type="ECO:0000256" key="1">
    <source>
        <dbReference type="SAM" id="MobiDB-lite"/>
    </source>
</evidence>